<dbReference type="InterPro" id="IPR037505">
    <property type="entry name" value="pH-resp_palC"/>
</dbReference>
<dbReference type="Proteomes" id="UP001431209">
    <property type="component" value="Unassembled WGS sequence"/>
</dbReference>
<dbReference type="InterPro" id="IPR038499">
    <property type="entry name" value="BRO1_sf"/>
</dbReference>
<dbReference type="InterPro" id="IPR004328">
    <property type="entry name" value="BRO1_dom"/>
</dbReference>
<dbReference type="SMART" id="SM01041">
    <property type="entry name" value="BRO1"/>
    <property type="match status" value="1"/>
</dbReference>
<evidence type="ECO:0000313" key="5">
    <source>
        <dbReference type="Proteomes" id="UP001431209"/>
    </source>
</evidence>
<dbReference type="Pfam" id="PF03097">
    <property type="entry name" value="BRO1"/>
    <property type="match status" value="1"/>
</dbReference>
<evidence type="ECO:0000256" key="2">
    <source>
        <dbReference type="ARBA" id="ARBA00022193"/>
    </source>
</evidence>
<name>A0AAW2YUA7_9EUKA</name>
<comment type="caution">
    <text evidence="4">The sequence shown here is derived from an EMBL/GenBank/DDBJ whole genome shotgun (WGS) entry which is preliminary data.</text>
</comment>
<accession>A0AAW2YUA7</accession>
<dbReference type="PANTHER" id="PTHR40463">
    <property type="entry name" value="PH-RESPONSE REGULATOR PROTEIN PALC"/>
    <property type="match status" value="1"/>
</dbReference>
<evidence type="ECO:0000256" key="1">
    <source>
        <dbReference type="ARBA" id="ARBA00010997"/>
    </source>
</evidence>
<dbReference type="PANTHER" id="PTHR40463:SF1">
    <property type="entry name" value="PH-RESPONSE REGULATOR PROTEIN PALC"/>
    <property type="match status" value="1"/>
</dbReference>
<dbReference type="GO" id="GO:0071467">
    <property type="term" value="P:cellular response to pH"/>
    <property type="evidence" value="ECO:0007669"/>
    <property type="project" value="InterPro"/>
</dbReference>
<feature type="domain" description="BRO1" evidence="3">
    <location>
        <begin position="2"/>
        <end position="383"/>
    </location>
</feature>
<reference evidence="4 5" key="1">
    <citation type="submission" date="2024-03" db="EMBL/GenBank/DDBJ databases">
        <title>The Acrasis kona genome and developmental transcriptomes reveal deep origins of eukaryotic multicellular pathways.</title>
        <authorList>
            <person name="Sheikh S."/>
            <person name="Fu C.-J."/>
            <person name="Brown M.W."/>
            <person name="Baldauf S.L."/>
        </authorList>
    </citation>
    <scope>NUCLEOTIDE SEQUENCE [LARGE SCALE GENOMIC DNA]</scope>
    <source>
        <strain evidence="4 5">ATCC MYA-3509</strain>
    </source>
</reference>
<keyword evidence="5" id="KW-1185">Reference proteome</keyword>
<gene>
    <name evidence="4" type="ORF">AKO1_006825</name>
</gene>
<dbReference type="GO" id="GO:0005886">
    <property type="term" value="C:plasma membrane"/>
    <property type="evidence" value="ECO:0007669"/>
    <property type="project" value="TreeGrafter"/>
</dbReference>
<feature type="non-terminal residue" evidence="4">
    <location>
        <position position="406"/>
    </location>
</feature>
<proteinExistence type="inferred from homology"/>
<dbReference type="PROSITE" id="PS51180">
    <property type="entry name" value="BRO1"/>
    <property type="match status" value="1"/>
</dbReference>
<dbReference type="AlphaFoldDB" id="A0AAW2YUA7"/>
<sequence>MGILTFTFDMPQTKPVSFDKLSLKESGDSGESKKKLQQATKLREKVYNALSKHRSYSDTVQLLEDYLPYLNGIVHALERPQNESDVTTIAFQWTSGLLEDSASKTILAKSKKAVFTRKNIKFELFMILWTYGYSLCNLAADLVRTATQSTFYMQTKEASILFRKASGIFQYLETELSKASLYLDEKKLPEVLPQSASTLQNYCLALSQIIAIHHAIESGKSLRTIAKLCVQVYRQFDSAKNFIDETVNHIRNETPTSAKYNPSGLSSSSSNYSLNSSTTPISSSSSQTNINEGVRIIIVQYRILYRGITLYYLALDANKDEQAGLSVGYITTANLQLKELDIFKDVKNNPFIPEVRRIYTESKKLEGKYEKENRMVFREDVPLAENLEIPKGLSLFKASEFVNDTA</sequence>
<comment type="similarity">
    <text evidence="1">Belongs to the palC family.</text>
</comment>
<dbReference type="Gene3D" id="1.25.40.280">
    <property type="entry name" value="alix/aip1 like domains"/>
    <property type="match status" value="1"/>
</dbReference>
<protein>
    <recommendedName>
        <fullName evidence="2">pH-response regulator protein palC</fullName>
    </recommendedName>
</protein>
<organism evidence="4 5">
    <name type="scientific">Acrasis kona</name>
    <dbReference type="NCBI Taxonomy" id="1008807"/>
    <lineage>
        <taxon>Eukaryota</taxon>
        <taxon>Discoba</taxon>
        <taxon>Heterolobosea</taxon>
        <taxon>Tetramitia</taxon>
        <taxon>Eutetramitia</taxon>
        <taxon>Acrasidae</taxon>
        <taxon>Acrasis</taxon>
    </lineage>
</organism>
<evidence type="ECO:0000313" key="4">
    <source>
        <dbReference type="EMBL" id="KAL0480541.1"/>
    </source>
</evidence>
<dbReference type="EMBL" id="JAOPGA020000668">
    <property type="protein sequence ID" value="KAL0480541.1"/>
    <property type="molecule type" value="Genomic_DNA"/>
</dbReference>
<evidence type="ECO:0000259" key="3">
    <source>
        <dbReference type="PROSITE" id="PS51180"/>
    </source>
</evidence>